<evidence type="ECO:0000256" key="2">
    <source>
        <dbReference type="ARBA" id="ARBA00006275"/>
    </source>
</evidence>
<evidence type="ECO:0000256" key="1">
    <source>
        <dbReference type="ARBA" id="ARBA00004442"/>
    </source>
</evidence>
<evidence type="ECO:0000256" key="3">
    <source>
        <dbReference type="ARBA" id="ARBA00022729"/>
    </source>
</evidence>
<name>U2CXD9_9BACE</name>
<organism evidence="8 9">
    <name type="scientific">Bacteroides pyogenes F0041</name>
    <dbReference type="NCBI Taxonomy" id="1321819"/>
    <lineage>
        <taxon>Bacteria</taxon>
        <taxon>Pseudomonadati</taxon>
        <taxon>Bacteroidota</taxon>
        <taxon>Bacteroidia</taxon>
        <taxon>Bacteroidales</taxon>
        <taxon>Bacteroidaceae</taxon>
        <taxon>Bacteroides</taxon>
    </lineage>
</organism>
<comment type="similarity">
    <text evidence="2">Belongs to the SusD family.</text>
</comment>
<dbReference type="HOGENOM" id="CLU_015553_0_0_10"/>
<dbReference type="SUPFAM" id="SSF48452">
    <property type="entry name" value="TPR-like"/>
    <property type="match status" value="1"/>
</dbReference>
<comment type="caution">
    <text evidence="8">The sequence shown here is derived from an EMBL/GenBank/DDBJ whole genome shotgun (WGS) entry which is preliminary data.</text>
</comment>
<dbReference type="Pfam" id="PF14322">
    <property type="entry name" value="SusD-like_3"/>
    <property type="match status" value="1"/>
</dbReference>
<comment type="subcellular location">
    <subcellularLocation>
        <location evidence="1">Cell outer membrane</location>
    </subcellularLocation>
</comment>
<feature type="domain" description="RagB/SusD" evidence="6">
    <location>
        <begin position="291"/>
        <end position="546"/>
    </location>
</feature>
<keyword evidence="5" id="KW-0998">Cell outer membrane</keyword>
<gene>
    <name evidence="8" type="ORF">HMPREF1981_00373</name>
</gene>
<dbReference type="InterPro" id="IPR033985">
    <property type="entry name" value="SusD-like_N"/>
</dbReference>
<dbReference type="CDD" id="cd08977">
    <property type="entry name" value="SusD"/>
    <property type="match status" value="1"/>
</dbReference>
<proteinExistence type="inferred from homology"/>
<evidence type="ECO:0000313" key="9">
    <source>
        <dbReference type="Proteomes" id="UP000016496"/>
    </source>
</evidence>
<dbReference type="PATRIC" id="fig|1321819.3.peg.352"/>
<dbReference type="AlphaFoldDB" id="U2CXD9"/>
<dbReference type="EMBL" id="AWSV01000025">
    <property type="protein sequence ID" value="ERI88728.1"/>
    <property type="molecule type" value="Genomic_DNA"/>
</dbReference>
<evidence type="ECO:0000313" key="8">
    <source>
        <dbReference type="EMBL" id="ERI88728.1"/>
    </source>
</evidence>
<dbReference type="Gene3D" id="1.25.40.390">
    <property type="match status" value="1"/>
</dbReference>
<sequence length="547" mass="63075">MMKKIHYLFIQILVAVFFQACDLERYPLANLPEKTFWDNESNADLALTTLYRGSMADKVEYNPSDWWSYHGMILMEHLSDNAFDRRGENNPFFKISSGNLTADNNFIKRYWTVSYARIGYCNRFLDGIQKWSDSPKKARMVAEARFLRATQYFYLASYFKDVPLVTTVLTGEEANSVDKALQAYILKWCALEFSEAALNLPRFSEIRSSESGRACKQAALAFLGRTCMLQKDWARGAQAFGEIIELGDNDINPDYKSLFYYSKGSANKENIFYIQFMESFFGTGLAQHAFPAKDGGWSLINPSAGLYEAYEFLDGSPFSYADSRYNPDKLGENRDPRLDYTVYYNGSMFKGTEYKISPDYEAAKKERLDYSSEASRTGFLMRKYIDEASSMKSLQDANGFFPVIRYAEVLLGYLECVLESGETIDQKILDATINKVRGRASVHMPPITETSNNRLREMVRNERRVELAMEGIRYWDLLRWEIAHEVLSQKIWGAPYPKSKLYATSTKEVDPAGHCRWYVGKRAFRNPVDYVWPIPQSEQNINPKLRK</sequence>
<reference evidence="8 9" key="1">
    <citation type="submission" date="2013-08" db="EMBL/GenBank/DDBJ databases">
        <authorList>
            <person name="Weinstock G."/>
            <person name="Sodergren E."/>
            <person name="Wylie T."/>
            <person name="Fulton L."/>
            <person name="Fulton R."/>
            <person name="Fronick C."/>
            <person name="O'Laughlin M."/>
            <person name="Godfrey J."/>
            <person name="Miner T."/>
            <person name="Herter B."/>
            <person name="Appelbaum E."/>
            <person name="Cordes M."/>
            <person name="Lek S."/>
            <person name="Wollam A."/>
            <person name="Pepin K.H."/>
            <person name="Palsikar V.B."/>
            <person name="Mitreva M."/>
            <person name="Wilson R.K."/>
        </authorList>
    </citation>
    <scope>NUCLEOTIDE SEQUENCE [LARGE SCALE GENOMIC DNA]</scope>
    <source>
        <strain evidence="8 9">F0041</strain>
    </source>
</reference>
<evidence type="ECO:0000256" key="4">
    <source>
        <dbReference type="ARBA" id="ARBA00023136"/>
    </source>
</evidence>
<evidence type="ECO:0000259" key="7">
    <source>
        <dbReference type="Pfam" id="PF14322"/>
    </source>
</evidence>
<keyword evidence="3" id="KW-0732">Signal</keyword>
<dbReference type="GO" id="GO:0009279">
    <property type="term" value="C:cell outer membrane"/>
    <property type="evidence" value="ECO:0007669"/>
    <property type="project" value="UniProtKB-SubCell"/>
</dbReference>
<evidence type="ECO:0000259" key="6">
    <source>
        <dbReference type="Pfam" id="PF07980"/>
    </source>
</evidence>
<dbReference type="PROSITE" id="PS51257">
    <property type="entry name" value="PROKAR_LIPOPROTEIN"/>
    <property type="match status" value="1"/>
</dbReference>
<protein>
    <submittedName>
        <fullName evidence="8">SusD family protein</fullName>
    </submittedName>
</protein>
<keyword evidence="4" id="KW-0472">Membrane</keyword>
<dbReference type="InterPro" id="IPR011990">
    <property type="entry name" value="TPR-like_helical_dom_sf"/>
</dbReference>
<dbReference type="Pfam" id="PF07980">
    <property type="entry name" value="SusD_RagB"/>
    <property type="match status" value="1"/>
</dbReference>
<accession>U2CXD9</accession>
<evidence type="ECO:0000256" key="5">
    <source>
        <dbReference type="ARBA" id="ARBA00023237"/>
    </source>
</evidence>
<feature type="domain" description="SusD-like N-terminal" evidence="7">
    <location>
        <begin position="98"/>
        <end position="225"/>
    </location>
</feature>
<dbReference type="Proteomes" id="UP000016496">
    <property type="component" value="Unassembled WGS sequence"/>
</dbReference>
<dbReference type="InterPro" id="IPR012944">
    <property type="entry name" value="SusD_RagB_dom"/>
</dbReference>